<dbReference type="GO" id="GO:0015627">
    <property type="term" value="C:type II protein secretion system complex"/>
    <property type="evidence" value="ECO:0007669"/>
    <property type="project" value="InterPro"/>
</dbReference>
<feature type="region of interest" description="Disordered" evidence="11">
    <location>
        <begin position="706"/>
        <end position="759"/>
    </location>
</feature>
<accession>A0A4Q7VZU7</accession>
<evidence type="ECO:0000256" key="10">
    <source>
        <dbReference type="RuleBase" id="RU004004"/>
    </source>
</evidence>
<dbReference type="InterPro" id="IPR038591">
    <property type="entry name" value="NolW-like_sf"/>
</dbReference>
<dbReference type="NCBIfam" id="TIGR02517">
    <property type="entry name" value="type_II_gspD"/>
    <property type="match status" value="1"/>
</dbReference>
<dbReference type="InterPro" id="IPR013356">
    <property type="entry name" value="T2SS_GspD"/>
</dbReference>
<dbReference type="Pfam" id="PF00263">
    <property type="entry name" value="Secretin"/>
    <property type="match status" value="1"/>
</dbReference>
<dbReference type="Pfam" id="PF21305">
    <property type="entry name" value="type_II_gspD_N0"/>
    <property type="match status" value="1"/>
</dbReference>
<dbReference type="PRINTS" id="PR00811">
    <property type="entry name" value="BCTERIALGSPD"/>
</dbReference>
<evidence type="ECO:0000256" key="3">
    <source>
        <dbReference type="ARBA" id="ARBA00022448"/>
    </source>
</evidence>
<keyword evidence="3 10" id="KW-0813">Transport</keyword>
<dbReference type="InterPro" id="IPR005644">
    <property type="entry name" value="NolW-like"/>
</dbReference>
<comment type="similarity">
    <text evidence="2">Belongs to the bacterial secretin family. GSP D subfamily.</text>
</comment>
<comment type="caution">
    <text evidence="16">The sequence shown here is derived from an EMBL/GenBank/DDBJ whole genome shotgun (WGS) entry which is preliminary data.</text>
</comment>
<reference evidence="16 17" key="1">
    <citation type="submission" date="2019-02" db="EMBL/GenBank/DDBJ databases">
        <title>Genomic Encyclopedia of Type Strains, Phase IV (KMG-IV): sequencing the most valuable type-strain genomes for metagenomic binning, comparative biology and taxonomic classification.</title>
        <authorList>
            <person name="Goeker M."/>
        </authorList>
    </citation>
    <scope>NUCLEOTIDE SEQUENCE [LARGE SCALE GENOMIC DNA]</scope>
    <source>
        <strain evidence="16 17">DSM 19570</strain>
    </source>
</reference>
<evidence type="ECO:0000256" key="7">
    <source>
        <dbReference type="ARBA" id="ARBA00022927"/>
    </source>
</evidence>
<evidence type="ECO:0000256" key="6">
    <source>
        <dbReference type="ARBA" id="ARBA00022729"/>
    </source>
</evidence>
<protein>
    <submittedName>
        <fullName evidence="16">Type II secretion system protein D (GspD)</fullName>
    </submittedName>
</protein>
<keyword evidence="8" id="KW-0472">Membrane</keyword>
<dbReference type="Pfam" id="PF03958">
    <property type="entry name" value="Secretin_N"/>
    <property type="match status" value="3"/>
</dbReference>
<organism evidence="16 17">
    <name type="scientific">Rivibacter subsaxonicus</name>
    <dbReference type="NCBI Taxonomy" id="457575"/>
    <lineage>
        <taxon>Bacteria</taxon>
        <taxon>Pseudomonadati</taxon>
        <taxon>Pseudomonadota</taxon>
        <taxon>Betaproteobacteria</taxon>
        <taxon>Burkholderiales</taxon>
        <taxon>Rivibacter</taxon>
    </lineage>
</organism>
<feature type="domain" description="NolW-like" evidence="14">
    <location>
        <begin position="222"/>
        <end position="293"/>
    </location>
</feature>
<keyword evidence="9" id="KW-0998">Cell outer membrane</keyword>
<evidence type="ECO:0000259" key="13">
    <source>
        <dbReference type="Pfam" id="PF00263"/>
    </source>
</evidence>
<keyword evidence="5" id="KW-0812">Transmembrane</keyword>
<feature type="domain" description="NolW-like" evidence="14">
    <location>
        <begin position="303"/>
        <end position="422"/>
    </location>
</feature>
<keyword evidence="4" id="KW-1134">Transmembrane beta strand</keyword>
<evidence type="ECO:0000256" key="8">
    <source>
        <dbReference type="ARBA" id="ARBA00023136"/>
    </source>
</evidence>
<dbReference type="InterPro" id="IPR049371">
    <property type="entry name" value="GspD-like_N0"/>
</dbReference>
<dbReference type="Proteomes" id="UP000293671">
    <property type="component" value="Unassembled WGS sequence"/>
</dbReference>
<comment type="subcellular location">
    <subcellularLocation>
        <location evidence="1 10">Cell outer membrane</location>
    </subcellularLocation>
</comment>
<dbReference type="PANTHER" id="PTHR30332">
    <property type="entry name" value="PROBABLE GENERAL SECRETION PATHWAY PROTEIN D"/>
    <property type="match status" value="1"/>
</dbReference>
<dbReference type="PANTHER" id="PTHR30332:SF24">
    <property type="entry name" value="SECRETIN GSPD-RELATED"/>
    <property type="match status" value="1"/>
</dbReference>
<dbReference type="EMBL" id="SHKP01000004">
    <property type="protein sequence ID" value="RZU02045.1"/>
    <property type="molecule type" value="Genomic_DNA"/>
</dbReference>
<evidence type="ECO:0000259" key="15">
    <source>
        <dbReference type="Pfam" id="PF21305"/>
    </source>
</evidence>
<dbReference type="InterPro" id="IPR001775">
    <property type="entry name" value="GspD/PilQ"/>
</dbReference>
<keyword evidence="6 12" id="KW-0732">Signal</keyword>
<feature type="domain" description="Type II/III secretion system secretin-like" evidence="13">
    <location>
        <begin position="513"/>
        <end position="685"/>
    </location>
</feature>
<feature type="domain" description="GspD-like N0" evidence="15">
    <location>
        <begin position="62"/>
        <end position="131"/>
    </location>
</feature>
<proteinExistence type="inferred from homology"/>
<feature type="chain" id="PRO_5020339075" evidence="12">
    <location>
        <begin position="45"/>
        <end position="759"/>
    </location>
</feature>
<keyword evidence="17" id="KW-1185">Reference proteome</keyword>
<evidence type="ECO:0000256" key="9">
    <source>
        <dbReference type="ARBA" id="ARBA00023237"/>
    </source>
</evidence>
<dbReference type="AlphaFoldDB" id="A0A4Q7VZU7"/>
<feature type="compositionally biased region" description="Low complexity" evidence="11">
    <location>
        <begin position="745"/>
        <end position="759"/>
    </location>
</feature>
<evidence type="ECO:0000259" key="14">
    <source>
        <dbReference type="Pfam" id="PF03958"/>
    </source>
</evidence>
<sequence>MSMPSPTQRAPSRSLSARAATASQRLSALGLAAALTLASLPVPAQPQAGRDRLTQAREPVTLNFVNAEIDGVARAVGAILERQIVVDPRVKGQITLYSEQAVTPREAYLNFLAALRGLGFAVVESGGLLKVVPEAEAKLQTGTVSVGSVTRSGDQIITQIFRLQHESANNMVTVLRPLITPNNTINANPGNNSLVITDYADNLQRLAKIIAGLDVPASTDLEVIAIQHGVASDLAPLIARLADGAPVSGAPAAATGGLQVLADPRTNSLLVKASSPARLAIVRGLVEKLDKPGVTGAAGSNIHVVYLKNADAAKLAPVLRAAFASGSGGTTGAAGGGTTGGASPLAGALGAAAGATPAGGAAGTGGATSIQATSPLAGSGQAQTGGFIQADPNTNSLIITAAEPLYRQLRAVIEQLDSRRAQVYVETMIVEVNANKAADIGFQWQGLIGKEGDKYGLAGGTNFGTGGNNLLNLSAAIATGSALAATLPSAGLNLALIRDFGGTYALSALARFLETNADGNILSTPNLVTLDNEEARITIGQNVPFVTGSFTNTGTAGGAVNPFQTIERKDVGITLRVKPQIGENGTVRLQIYQEVSNVVDQRVSQGIAPANAGLITNKRAIESNVVVDDGNIIVLGGLMQDTYQGGEDRLPYLGSLPVVGALFRANNRSRVKTNLMVFLRPVVMRDQESTTKLSLDRYDLIRAEQRGLQPPSRPLMPIKESAVLPEARPPAGTSPQQPLWPDGFAVPQAPAPAASEPQR</sequence>
<feature type="domain" description="NolW-like" evidence="14">
    <location>
        <begin position="158"/>
        <end position="217"/>
    </location>
</feature>
<evidence type="ECO:0000313" key="16">
    <source>
        <dbReference type="EMBL" id="RZU02045.1"/>
    </source>
</evidence>
<name>A0A4Q7VZU7_9BURK</name>
<keyword evidence="7" id="KW-0653">Protein transport</keyword>
<evidence type="ECO:0000313" key="17">
    <source>
        <dbReference type="Proteomes" id="UP000293671"/>
    </source>
</evidence>
<dbReference type="InterPro" id="IPR050810">
    <property type="entry name" value="Bact_Secretion_Sys_Channel"/>
</dbReference>
<evidence type="ECO:0000256" key="4">
    <source>
        <dbReference type="ARBA" id="ARBA00022452"/>
    </source>
</evidence>
<evidence type="ECO:0000256" key="2">
    <source>
        <dbReference type="ARBA" id="ARBA00006980"/>
    </source>
</evidence>
<evidence type="ECO:0000256" key="12">
    <source>
        <dbReference type="SAM" id="SignalP"/>
    </source>
</evidence>
<dbReference type="GO" id="GO:0009279">
    <property type="term" value="C:cell outer membrane"/>
    <property type="evidence" value="ECO:0007669"/>
    <property type="project" value="UniProtKB-SubCell"/>
</dbReference>
<dbReference type="InterPro" id="IPR004846">
    <property type="entry name" value="T2SS/T3SS_dom"/>
</dbReference>
<gene>
    <name evidence="16" type="ORF">EV670_0063</name>
</gene>
<evidence type="ECO:0000256" key="1">
    <source>
        <dbReference type="ARBA" id="ARBA00004442"/>
    </source>
</evidence>
<dbReference type="Gene3D" id="3.30.1370.120">
    <property type="match status" value="3"/>
</dbReference>
<evidence type="ECO:0000256" key="11">
    <source>
        <dbReference type="SAM" id="MobiDB-lite"/>
    </source>
</evidence>
<evidence type="ECO:0000256" key="5">
    <source>
        <dbReference type="ARBA" id="ARBA00022692"/>
    </source>
</evidence>
<feature type="signal peptide" evidence="12">
    <location>
        <begin position="1"/>
        <end position="44"/>
    </location>
</feature>
<dbReference type="GO" id="GO:0015628">
    <property type="term" value="P:protein secretion by the type II secretion system"/>
    <property type="evidence" value="ECO:0007669"/>
    <property type="project" value="InterPro"/>
</dbReference>